<dbReference type="SUPFAM" id="SSF56281">
    <property type="entry name" value="Metallo-hydrolase/oxidoreductase"/>
    <property type="match status" value="1"/>
</dbReference>
<dbReference type="InterPro" id="IPR001279">
    <property type="entry name" value="Metallo-B-lactamas"/>
</dbReference>
<dbReference type="GO" id="GO:0070290">
    <property type="term" value="F:N-acylphosphatidylethanolamine-specific phospholipase D activity"/>
    <property type="evidence" value="ECO:0007669"/>
    <property type="project" value="InterPro"/>
</dbReference>
<comment type="caution">
    <text evidence="3">The sequence shown here is derived from an EMBL/GenBank/DDBJ whole genome shotgun (WGS) entry which is preliminary data.</text>
</comment>
<feature type="domain" description="Metallo-beta-lactamase" evidence="2">
    <location>
        <begin position="145"/>
        <end position="341"/>
    </location>
</feature>
<gene>
    <name evidence="3" type="ORF">HNQ44_000198</name>
</gene>
<organism evidence="3 4">
    <name type="scientific">Planococcus koreensis</name>
    <dbReference type="NCBI Taxonomy" id="112331"/>
    <lineage>
        <taxon>Bacteria</taxon>
        <taxon>Bacillati</taxon>
        <taxon>Bacillota</taxon>
        <taxon>Bacilli</taxon>
        <taxon>Bacillales</taxon>
        <taxon>Caryophanaceae</taxon>
        <taxon>Planococcus</taxon>
    </lineage>
</organism>
<dbReference type="AlphaFoldDB" id="A0A7W8CNP7"/>
<evidence type="ECO:0000259" key="2">
    <source>
        <dbReference type="Pfam" id="PF12706"/>
    </source>
</evidence>
<protein>
    <submittedName>
        <fullName evidence="3">L-ascorbate metabolism protein UlaG (Beta-lactamase superfamily)</fullName>
    </submittedName>
</protein>
<dbReference type="GO" id="GO:0008270">
    <property type="term" value="F:zinc ion binding"/>
    <property type="evidence" value="ECO:0007669"/>
    <property type="project" value="InterPro"/>
</dbReference>
<dbReference type="Proteomes" id="UP000525923">
    <property type="component" value="Unassembled WGS sequence"/>
</dbReference>
<evidence type="ECO:0000313" key="4">
    <source>
        <dbReference type="Proteomes" id="UP000525923"/>
    </source>
</evidence>
<dbReference type="PIRSF" id="PIRSF038896">
    <property type="entry name" value="NAPE-PLD"/>
    <property type="match status" value="1"/>
</dbReference>
<sequence length="393" mass="43725">MSNLEEHPATHKKKRKAPSKGKMRIIKKIGIYLTLLIALLGVVLLLFLNLHPSFGANPSKEKEALYNTFDNYKDGKFVNQESTMEGGSAGSPSPPQNSDSSPSATSPSSGELPVSEIDWDKIKGKEDSLTWLGHSAFILSLDNKKILIDPMLGPRASPVSFIGPKRYSEDLLAIVEELPPIDAVFFTHDHYDHLDYASIKKLKSKVAHFYVPYGVSNHLIQWGVAKEKITELNWWDEHEFQGLTIALTPAKHFSGRGIFNRNSTLWGGWVILGEQTRFYTSGDGGYEGHFKEIGDKYGPFDIALIEGGQYDTRWPESHMLPEESVQASIDVQGKNMLLTHWGAFTLARHGWTEPIERAVQAAAENDVDLLAPQIGETIGMDGRLAVPASAWWK</sequence>
<keyword evidence="4" id="KW-1185">Reference proteome</keyword>
<dbReference type="Pfam" id="PF12706">
    <property type="entry name" value="Lactamase_B_2"/>
    <property type="match status" value="1"/>
</dbReference>
<accession>A0A7W8CNP7</accession>
<evidence type="ECO:0000256" key="1">
    <source>
        <dbReference type="SAM" id="MobiDB-lite"/>
    </source>
</evidence>
<reference evidence="3 4" key="1">
    <citation type="submission" date="2020-08" db="EMBL/GenBank/DDBJ databases">
        <title>Genomic Encyclopedia of Type Strains, Phase IV (KMG-IV): sequencing the most valuable type-strain genomes for metagenomic binning, comparative biology and taxonomic classification.</title>
        <authorList>
            <person name="Goeker M."/>
        </authorList>
    </citation>
    <scope>NUCLEOTIDE SEQUENCE [LARGE SCALE GENOMIC DNA]</scope>
    <source>
        <strain evidence="3 4">DSM 15895</strain>
    </source>
</reference>
<dbReference type="InterPro" id="IPR024884">
    <property type="entry name" value="NAPE-PLD"/>
</dbReference>
<dbReference type="Gene3D" id="3.60.15.10">
    <property type="entry name" value="Ribonuclease Z/Hydroxyacylglutathione hydrolase-like"/>
    <property type="match status" value="1"/>
</dbReference>
<proteinExistence type="predicted"/>
<feature type="compositionally biased region" description="Low complexity" evidence="1">
    <location>
        <begin position="96"/>
        <end position="109"/>
    </location>
</feature>
<dbReference type="PANTHER" id="PTHR15032:SF4">
    <property type="entry name" value="N-ACYL-PHOSPHATIDYLETHANOLAMINE-HYDROLYZING PHOSPHOLIPASE D"/>
    <property type="match status" value="1"/>
</dbReference>
<name>A0A7W8CNP7_9BACL</name>
<feature type="region of interest" description="Disordered" evidence="1">
    <location>
        <begin position="81"/>
        <end position="113"/>
    </location>
</feature>
<dbReference type="PANTHER" id="PTHR15032">
    <property type="entry name" value="N-ACYL-PHOSPHATIDYLETHANOLAMINE-HYDROLYZING PHOSPHOLIPASE D"/>
    <property type="match status" value="1"/>
</dbReference>
<evidence type="ECO:0000313" key="3">
    <source>
        <dbReference type="EMBL" id="MBB5178776.1"/>
    </source>
</evidence>
<dbReference type="InterPro" id="IPR036866">
    <property type="entry name" value="RibonucZ/Hydroxyglut_hydro"/>
</dbReference>
<dbReference type="EMBL" id="JACHHE010000001">
    <property type="protein sequence ID" value="MBB5178776.1"/>
    <property type="molecule type" value="Genomic_DNA"/>
</dbReference>
<dbReference type="GO" id="GO:0005737">
    <property type="term" value="C:cytoplasm"/>
    <property type="evidence" value="ECO:0007669"/>
    <property type="project" value="TreeGrafter"/>
</dbReference>